<dbReference type="PANTHER" id="PTHR31181:SF67">
    <property type="entry name" value="PROLAMIN-LIKE PROTEIN (DUF1278)"/>
    <property type="match status" value="1"/>
</dbReference>
<dbReference type="Pfam" id="PF05617">
    <property type="entry name" value="Prolamin_like"/>
    <property type="match status" value="1"/>
</dbReference>
<dbReference type="GO" id="GO:2000008">
    <property type="term" value="P:regulation of protein localization to cell surface"/>
    <property type="evidence" value="ECO:0007669"/>
    <property type="project" value="TreeGrafter"/>
</dbReference>
<dbReference type="InterPro" id="IPR008502">
    <property type="entry name" value="Prolamin-like"/>
</dbReference>
<dbReference type="EMBL" id="JBEDUW010000001">
    <property type="protein sequence ID" value="KAK9949688.1"/>
    <property type="molecule type" value="Genomic_DNA"/>
</dbReference>
<evidence type="ECO:0000256" key="1">
    <source>
        <dbReference type="ARBA" id="ARBA00022729"/>
    </source>
</evidence>
<gene>
    <name evidence="3" type="ORF">M0R45_005205</name>
</gene>
<organism evidence="3 4">
    <name type="scientific">Rubus argutus</name>
    <name type="common">Southern blackberry</name>
    <dbReference type="NCBI Taxonomy" id="59490"/>
    <lineage>
        <taxon>Eukaryota</taxon>
        <taxon>Viridiplantae</taxon>
        <taxon>Streptophyta</taxon>
        <taxon>Embryophyta</taxon>
        <taxon>Tracheophyta</taxon>
        <taxon>Spermatophyta</taxon>
        <taxon>Magnoliopsida</taxon>
        <taxon>eudicotyledons</taxon>
        <taxon>Gunneridae</taxon>
        <taxon>Pentapetalae</taxon>
        <taxon>rosids</taxon>
        <taxon>fabids</taxon>
        <taxon>Rosales</taxon>
        <taxon>Rosaceae</taxon>
        <taxon>Rosoideae</taxon>
        <taxon>Rosoideae incertae sedis</taxon>
        <taxon>Rubus</taxon>
    </lineage>
</organism>
<dbReference type="GO" id="GO:0080155">
    <property type="term" value="P:regulation of double fertilization forming a zygote and endosperm"/>
    <property type="evidence" value="ECO:0007669"/>
    <property type="project" value="TreeGrafter"/>
</dbReference>
<dbReference type="GO" id="GO:0005576">
    <property type="term" value="C:extracellular region"/>
    <property type="evidence" value="ECO:0007669"/>
    <property type="project" value="TreeGrafter"/>
</dbReference>
<keyword evidence="4" id="KW-1185">Reference proteome</keyword>
<evidence type="ECO:0000313" key="3">
    <source>
        <dbReference type="EMBL" id="KAK9949688.1"/>
    </source>
</evidence>
<proteinExistence type="predicted"/>
<dbReference type="AlphaFoldDB" id="A0AAW1YM38"/>
<accession>A0AAW1YM38</accession>
<sequence length="94" mass="10345">MLALFLAASDATAAEPPKTSGHAKVHKCIAAFYSARGTCLKEIRASYWNHKLNIGADCCKAIKEADDDCTETIFGHFKNPPFVLWLKEQCSKKA</sequence>
<name>A0AAW1YM38_RUBAR</name>
<dbReference type="GO" id="GO:0031982">
    <property type="term" value="C:vesicle"/>
    <property type="evidence" value="ECO:0007669"/>
    <property type="project" value="TreeGrafter"/>
</dbReference>
<evidence type="ECO:0000259" key="2">
    <source>
        <dbReference type="Pfam" id="PF05617"/>
    </source>
</evidence>
<feature type="domain" description="Prolamin-like" evidence="2">
    <location>
        <begin position="27"/>
        <end position="91"/>
    </location>
</feature>
<dbReference type="Proteomes" id="UP001457282">
    <property type="component" value="Unassembled WGS sequence"/>
</dbReference>
<dbReference type="PANTHER" id="PTHR31181">
    <property type="entry name" value="EGG CELL-SECRETED PROTEIN 1.4"/>
    <property type="match status" value="1"/>
</dbReference>
<evidence type="ECO:0000313" key="4">
    <source>
        <dbReference type="Proteomes" id="UP001457282"/>
    </source>
</evidence>
<keyword evidence="1" id="KW-0732">Signal</keyword>
<dbReference type="GO" id="GO:0009567">
    <property type="term" value="P:double fertilization forming a zygote and endosperm"/>
    <property type="evidence" value="ECO:0007669"/>
    <property type="project" value="TreeGrafter"/>
</dbReference>
<comment type="caution">
    <text evidence="3">The sequence shown here is derived from an EMBL/GenBank/DDBJ whole genome shotgun (WGS) entry which is preliminary data.</text>
</comment>
<protein>
    <recommendedName>
        <fullName evidence="2">Prolamin-like domain-containing protein</fullName>
    </recommendedName>
</protein>
<reference evidence="3 4" key="1">
    <citation type="journal article" date="2023" name="G3 (Bethesda)">
        <title>A chromosome-length genome assembly and annotation of blackberry (Rubus argutus, cv. 'Hillquist').</title>
        <authorList>
            <person name="Bruna T."/>
            <person name="Aryal R."/>
            <person name="Dudchenko O."/>
            <person name="Sargent D.J."/>
            <person name="Mead D."/>
            <person name="Buti M."/>
            <person name="Cavallini A."/>
            <person name="Hytonen T."/>
            <person name="Andres J."/>
            <person name="Pham M."/>
            <person name="Weisz D."/>
            <person name="Mascagni F."/>
            <person name="Usai G."/>
            <person name="Natali L."/>
            <person name="Bassil N."/>
            <person name="Fernandez G.E."/>
            <person name="Lomsadze A."/>
            <person name="Armour M."/>
            <person name="Olukolu B."/>
            <person name="Poorten T."/>
            <person name="Britton C."/>
            <person name="Davik J."/>
            <person name="Ashrafi H."/>
            <person name="Aiden E.L."/>
            <person name="Borodovsky M."/>
            <person name="Worthington M."/>
        </authorList>
    </citation>
    <scope>NUCLEOTIDE SEQUENCE [LARGE SCALE GENOMIC DNA]</scope>
    <source>
        <strain evidence="3">PI 553951</strain>
    </source>
</reference>